<dbReference type="EMBL" id="MU006097">
    <property type="protein sequence ID" value="KAF2838149.1"/>
    <property type="molecule type" value="Genomic_DNA"/>
</dbReference>
<reference evidence="2" key="1">
    <citation type="journal article" date="2020" name="Stud. Mycol.">
        <title>101 Dothideomycetes genomes: a test case for predicting lifestyles and emergence of pathogens.</title>
        <authorList>
            <person name="Haridas S."/>
            <person name="Albert R."/>
            <person name="Binder M."/>
            <person name="Bloem J."/>
            <person name="Labutti K."/>
            <person name="Salamov A."/>
            <person name="Andreopoulos B."/>
            <person name="Baker S."/>
            <person name="Barry K."/>
            <person name="Bills G."/>
            <person name="Bluhm B."/>
            <person name="Cannon C."/>
            <person name="Castanera R."/>
            <person name="Culley D."/>
            <person name="Daum C."/>
            <person name="Ezra D."/>
            <person name="Gonzalez J."/>
            <person name="Henrissat B."/>
            <person name="Kuo A."/>
            <person name="Liang C."/>
            <person name="Lipzen A."/>
            <person name="Lutzoni F."/>
            <person name="Magnuson J."/>
            <person name="Mondo S."/>
            <person name="Nolan M."/>
            <person name="Ohm R."/>
            <person name="Pangilinan J."/>
            <person name="Park H.-J."/>
            <person name="Ramirez L."/>
            <person name="Alfaro M."/>
            <person name="Sun H."/>
            <person name="Tritt A."/>
            <person name="Yoshinaga Y."/>
            <person name="Zwiers L.-H."/>
            <person name="Turgeon B."/>
            <person name="Goodwin S."/>
            <person name="Spatafora J."/>
            <person name="Crous P."/>
            <person name="Grigoriev I."/>
        </authorList>
    </citation>
    <scope>NUCLEOTIDE SEQUENCE</scope>
    <source>
        <strain evidence="2">CBS 101060</strain>
    </source>
</reference>
<evidence type="ECO:0000313" key="3">
    <source>
        <dbReference type="Proteomes" id="UP000799429"/>
    </source>
</evidence>
<dbReference type="Proteomes" id="UP000799429">
    <property type="component" value="Unassembled WGS sequence"/>
</dbReference>
<dbReference type="OrthoDB" id="5330858at2759"/>
<keyword evidence="3" id="KW-1185">Reference proteome</keyword>
<organism evidence="2 3">
    <name type="scientific">Patellaria atrata CBS 101060</name>
    <dbReference type="NCBI Taxonomy" id="1346257"/>
    <lineage>
        <taxon>Eukaryota</taxon>
        <taxon>Fungi</taxon>
        <taxon>Dikarya</taxon>
        <taxon>Ascomycota</taxon>
        <taxon>Pezizomycotina</taxon>
        <taxon>Dothideomycetes</taxon>
        <taxon>Dothideomycetes incertae sedis</taxon>
        <taxon>Patellariales</taxon>
        <taxon>Patellariaceae</taxon>
        <taxon>Patellaria</taxon>
    </lineage>
</organism>
<evidence type="ECO:0000259" key="1">
    <source>
        <dbReference type="Pfam" id="PF10395"/>
    </source>
</evidence>
<sequence>MSAGREIDRPHTLFSLPRPVDSTNGRISASRVLSLASLRKRKRSELAVNIDGDGINIYNIQTPRLITSYAIPPQTYFTAPVCSILRKKINGSSARRYTYASIIESRQGKLPQIVCFTEPAQRISVSAPQKWVHQLAQSSKIVAIEVIPNPSVCEVENDSHDVLLVYSDGTLECLSADLQTERWKGYLNDGNVGTEEARVVEFSELFSADTARKGILKERDDILAALETPSNGQSDVLQTTQLLFLLCRTNVAQSLDRNVLTAHLIAIQSRFGTLPSPRAPKKLLWSFAIPLAQDIEGSPVTKPEYSLQPSAGTLRVLQSGKLITYDISATIPSISSDFKPLGFSPESHLQLSSSLYMFISSDSCAIYDMKYMSEQVVTSLNMDPELVLQSKKRKAMGDTARYSSFQLLTYLHDMGMVIAIADQELIGLQLSPSMVPSKKNKNSQSLLINSMFKGKNSLERSVLTSSFRKHVVLETNNDQHSQWNVRVPLLDQHASEDNVEAFEELFVKEVQVKLKTARYIAAKKIADPVRRGQEFKRLKKQEKQSKEDGPLYWDFGSQHSNYGQSRHEHKALYALRKIFRISPFTDGLSATASSGRHQYKLTIQFLPPNVFQWLAITGSLRHELIEKALRQESTLWNSSYNLSAGDIVSAIVSYDPEMRLLHNILTLDPAPRLDIIEIVEAIKLLINSLDAVPFPPLNRYFLTNGETEVDGDEDTQLRHEEEAAMHDLEVANSTLEEGLGIRSRTLLHCFTRLNAFTPPLITQSLRSKLTQHEIFFLIQMLRIELADGGWTAQYTDKGPQIAEGGGPSDRSIGIIANLLGCALDAIGVGGWLVAGIQNPDDTPEDLLQSLRAEISATLEGIHEVVFLRGILNDFMKYGTKVQKSRGKGGDPGKRIIQAVRPADSEYDRILPLGYKVEEWIADTKVGKMGEIRKRSQRDIGQEISRRVGKYSLERILI</sequence>
<dbReference type="InterPro" id="IPR018843">
    <property type="entry name" value="Utp8_b-prop"/>
</dbReference>
<gene>
    <name evidence="2" type="ORF">M501DRAFT_976282</name>
</gene>
<accession>A0A9P4S8W5</accession>
<comment type="caution">
    <text evidence="2">The sequence shown here is derived from an EMBL/GenBank/DDBJ whole genome shotgun (WGS) entry which is preliminary data.</text>
</comment>
<evidence type="ECO:0000313" key="2">
    <source>
        <dbReference type="EMBL" id="KAF2838149.1"/>
    </source>
</evidence>
<proteinExistence type="predicted"/>
<dbReference type="Pfam" id="PF10395">
    <property type="entry name" value="Utp8_b_propeller"/>
    <property type="match status" value="1"/>
</dbReference>
<name>A0A9P4S8W5_9PEZI</name>
<protein>
    <recommendedName>
        <fullName evidence="1">Utp8 beta-propeller domain-containing protein</fullName>
    </recommendedName>
</protein>
<feature type="domain" description="Utp8 beta-propeller" evidence="1">
    <location>
        <begin position="10"/>
        <end position="223"/>
    </location>
</feature>
<dbReference type="AlphaFoldDB" id="A0A9P4S8W5"/>